<evidence type="ECO:0000313" key="2">
    <source>
        <dbReference type="EMBL" id="MCP2166345.1"/>
    </source>
</evidence>
<dbReference type="Gene3D" id="3.90.1570.10">
    <property type="entry name" value="tt1808, chain A"/>
    <property type="match status" value="1"/>
</dbReference>
<dbReference type="PANTHER" id="PTHR35400:SF3">
    <property type="entry name" value="SLL1072 PROTEIN"/>
    <property type="match status" value="1"/>
</dbReference>
<accession>A0AAE3GDW7</accession>
<evidence type="ECO:0000313" key="3">
    <source>
        <dbReference type="Proteomes" id="UP001206128"/>
    </source>
</evidence>
<organism evidence="2 3">
    <name type="scientific">Goodfellowiella coeruleoviolacea</name>
    <dbReference type="NCBI Taxonomy" id="334858"/>
    <lineage>
        <taxon>Bacteria</taxon>
        <taxon>Bacillati</taxon>
        <taxon>Actinomycetota</taxon>
        <taxon>Actinomycetes</taxon>
        <taxon>Pseudonocardiales</taxon>
        <taxon>Pseudonocardiaceae</taxon>
        <taxon>Goodfellowiella</taxon>
    </lineage>
</organism>
<dbReference type="EMBL" id="JAMTCK010000007">
    <property type="protein sequence ID" value="MCP2166345.1"/>
    <property type="molecule type" value="Genomic_DNA"/>
</dbReference>
<keyword evidence="2" id="KW-0540">Nuclease</keyword>
<dbReference type="RefSeq" id="WP_253772147.1">
    <property type="nucleotide sequence ID" value="NZ_JAMTCK010000007.1"/>
</dbReference>
<dbReference type="Pfam" id="PF05685">
    <property type="entry name" value="Uma2"/>
    <property type="match status" value="1"/>
</dbReference>
<dbReference type="InterPro" id="IPR012296">
    <property type="entry name" value="Nuclease_put_TT1808"/>
</dbReference>
<name>A0AAE3GDW7_9PSEU</name>
<dbReference type="SUPFAM" id="SSF52980">
    <property type="entry name" value="Restriction endonuclease-like"/>
    <property type="match status" value="1"/>
</dbReference>
<proteinExistence type="predicted"/>
<dbReference type="InterPro" id="IPR008538">
    <property type="entry name" value="Uma2"/>
</dbReference>
<gene>
    <name evidence="2" type="ORF">LX83_003213</name>
</gene>
<evidence type="ECO:0000259" key="1">
    <source>
        <dbReference type="Pfam" id="PF05685"/>
    </source>
</evidence>
<reference evidence="2" key="1">
    <citation type="submission" date="2022-06" db="EMBL/GenBank/DDBJ databases">
        <title>Genomic Encyclopedia of Archaeal and Bacterial Type Strains, Phase II (KMG-II): from individual species to whole genera.</title>
        <authorList>
            <person name="Goeker M."/>
        </authorList>
    </citation>
    <scope>NUCLEOTIDE SEQUENCE</scope>
    <source>
        <strain evidence="2">DSM 43935</strain>
    </source>
</reference>
<feature type="domain" description="Putative restriction endonuclease" evidence="1">
    <location>
        <begin position="24"/>
        <end position="189"/>
    </location>
</feature>
<keyword evidence="2" id="KW-0378">Hydrolase</keyword>
<keyword evidence="2" id="KW-0255">Endonuclease</keyword>
<dbReference type="PANTHER" id="PTHR35400">
    <property type="entry name" value="SLR1083 PROTEIN"/>
    <property type="match status" value="1"/>
</dbReference>
<protein>
    <submittedName>
        <fullName evidence="2">Endonuclease, Uma2 family (Restriction endonuclease fold)</fullName>
    </submittedName>
</protein>
<dbReference type="Proteomes" id="UP001206128">
    <property type="component" value="Unassembled WGS sequence"/>
</dbReference>
<keyword evidence="3" id="KW-1185">Reference proteome</keyword>
<dbReference type="AlphaFoldDB" id="A0AAE3GDW7"/>
<comment type="caution">
    <text evidence="2">The sequence shown here is derived from an EMBL/GenBank/DDBJ whole genome shotgun (WGS) entry which is preliminary data.</text>
</comment>
<dbReference type="GO" id="GO:0004519">
    <property type="term" value="F:endonuclease activity"/>
    <property type="evidence" value="ECO:0007669"/>
    <property type="project" value="UniProtKB-KW"/>
</dbReference>
<dbReference type="InterPro" id="IPR011335">
    <property type="entry name" value="Restrct_endonuc-II-like"/>
</dbReference>
<sequence length="189" mass="20562">MAAPLESESAGYLLPRHEGAWTIQDVLALPEDRTQRVELVDGALVVSPRGALLHQVLAFELGATLKAACPAGLRATAEIDVEMPAGNWLIPDFTVIRDVGFPAGLFPAEHVVLAGEVVSPSSRRRDRTLKRQLYAEARIPFYLVVDLGEEPVSAVLLELDGDGYREVVRSEAGKLLLDRPFPVTLELTV</sequence>
<dbReference type="CDD" id="cd06260">
    <property type="entry name" value="DUF820-like"/>
    <property type="match status" value="1"/>
</dbReference>